<organism evidence="4 5">
    <name type="scientific">Desulfuromonas acetoxidans (strain DSM 684 / 11070)</name>
    <dbReference type="NCBI Taxonomy" id="281689"/>
    <lineage>
        <taxon>Bacteria</taxon>
        <taxon>Pseudomonadati</taxon>
        <taxon>Thermodesulfobacteriota</taxon>
        <taxon>Desulfuromonadia</taxon>
        <taxon>Desulfuromonadales</taxon>
        <taxon>Desulfuromonadaceae</taxon>
        <taxon>Desulfuromonas</taxon>
    </lineage>
</organism>
<accession>Q1K0Z8</accession>
<protein>
    <submittedName>
        <fullName evidence="4">Molybdenum-pterin binding domain</fullName>
    </submittedName>
</protein>
<proteinExistence type="predicted"/>
<dbReference type="InterPro" id="IPR004606">
    <property type="entry name" value="Mop_domain"/>
</dbReference>
<evidence type="ECO:0000313" key="5">
    <source>
        <dbReference type="Proteomes" id="UP000005695"/>
    </source>
</evidence>
<keyword evidence="1 2" id="KW-0500">Molybdenum</keyword>
<keyword evidence="5" id="KW-1185">Reference proteome</keyword>
<reference evidence="4" key="2">
    <citation type="submission" date="2006-05" db="EMBL/GenBank/DDBJ databases">
        <title>Sequencing of the draft genome and assembly of Desulfuromonas acetoxidans DSM 684.</title>
        <authorList>
            <consortium name="US DOE Joint Genome Institute (JGI-PGF)"/>
            <person name="Copeland A."/>
            <person name="Lucas S."/>
            <person name="Lapidus A."/>
            <person name="Barry K."/>
            <person name="Detter J.C."/>
            <person name="Glavina del Rio T."/>
            <person name="Hammon N."/>
            <person name="Israni S."/>
            <person name="Dalin E."/>
            <person name="Tice H."/>
            <person name="Bruce D."/>
            <person name="Pitluck S."/>
            <person name="Richardson P."/>
        </authorList>
    </citation>
    <scope>NUCLEOTIDE SEQUENCE [LARGE SCALE GENOMIC DNA]</scope>
    <source>
        <strain evidence="4">DSM 684</strain>
    </source>
</reference>
<evidence type="ECO:0000313" key="4">
    <source>
        <dbReference type="EMBL" id="EAT16210.1"/>
    </source>
</evidence>
<evidence type="ECO:0000259" key="3">
    <source>
        <dbReference type="PROSITE" id="PS51866"/>
    </source>
</evidence>
<dbReference type="SUPFAM" id="SSF50331">
    <property type="entry name" value="MOP-like"/>
    <property type="match status" value="1"/>
</dbReference>
<dbReference type="RefSeq" id="WP_005999427.1">
    <property type="nucleotide sequence ID" value="NZ_AAEW02000006.1"/>
</dbReference>
<sequence length="70" mass="7227">MKLSARNTMKGTIKDIILGQVNAEVILELPGGEVITSIISKDAAEALGLTKGKTAYAIIKASAVVLGTDD</sequence>
<dbReference type="NCBIfam" id="TIGR00638">
    <property type="entry name" value="Mop"/>
    <property type="match status" value="1"/>
</dbReference>
<dbReference type="EMBL" id="AAEW02000006">
    <property type="protein sequence ID" value="EAT16210.1"/>
    <property type="molecule type" value="Genomic_DNA"/>
</dbReference>
<dbReference type="PROSITE" id="PS51866">
    <property type="entry name" value="MOP"/>
    <property type="match status" value="1"/>
</dbReference>
<dbReference type="InterPro" id="IPR008995">
    <property type="entry name" value="Mo/tungstate-bd_C_term_dom"/>
</dbReference>
<evidence type="ECO:0000256" key="1">
    <source>
        <dbReference type="ARBA" id="ARBA00022505"/>
    </source>
</evidence>
<reference evidence="4" key="1">
    <citation type="submission" date="2006-05" db="EMBL/GenBank/DDBJ databases">
        <title>Annotation of the draft genome assembly of Desulfuromonas acetoxidans DSM 684.</title>
        <authorList>
            <consortium name="US DOE Joint Genome Institute (JGI-ORNL)"/>
            <person name="Larimer F."/>
            <person name="Land M."/>
            <person name="Hauser L."/>
        </authorList>
    </citation>
    <scope>NUCLEOTIDE SEQUENCE [LARGE SCALE GENOMIC DNA]</scope>
    <source>
        <strain evidence="4">DSM 684</strain>
    </source>
</reference>
<dbReference type="Gene3D" id="2.40.50.100">
    <property type="match status" value="1"/>
</dbReference>
<name>Q1K0Z8_DESA6</name>
<gene>
    <name evidence="4" type="ORF">Dace_1674</name>
</gene>
<dbReference type="InterPro" id="IPR005116">
    <property type="entry name" value="Transp-assoc_OB_typ1"/>
</dbReference>
<dbReference type="AlphaFoldDB" id="Q1K0Z8"/>
<dbReference type="GO" id="GO:0015689">
    <property type="term" value="P:molybdate ion transport"/>
    <property type="evidence" value="ECO:0007669"/>
    <property type="project" value="InterPro"/>
</dbReference>
<evidence type="ECO:0000256" key="2">
    <source>
        <dbReference type="PROSITE-ProRule" id="PRU01213"/>
    </source>
</evidence>
<dbReference type="Pfam" id="PF03459">
    <property type="entry name" value="TOBE"/>
    <property type="match status" value="1"/>
</dbReference>
<dbReference type="OrthoDB" id="9800709at2"/>
<comment type="caution">
    <text evidence="4">The sequence shown here is derived from an EMBL/GenBank/DDBJ whole genome shotgun (WGS) entry which is preliminary data.</text>
</comment>
<dbReference type="Proteomes" id="UP000005695">
    <property type="component" value="Unassembled WGS sequence"/>
</dbReference>
<feature type="domain" description="Mop" evidence="3">
    <location>
        <begin position="2"/>
        <end position="68"/>
    </location>
</feature>